<sequence length="136" mass="15940">MGLRRLIKNIINKNLPNSFEYLNEAYSQEGEDLVLARIFEHQQKGFYVDVGALHPKRFSNTFKFYKQGWRGINIDAMPGSMLEFDKVRPLDINIETPISNKNETLNYYIFNEPALNTFSKELAEERSNKAIYKIEK</sequence>
<accession>A0ABS9ZVP5</accession>
<evidence type="ECO:0000313" key="2">
    <source>
        <dbReference type="Proteomes" id="UP001165460"/>
    </source>
</evidence>
<dbReference type="EMBL" id="JALGBH010000001">
    <property type="protein sequence ID" value="MCJ0742379.1"/>
    <property type="molecule type" value="Genomic_DNA"/>
</dbReference>
<dbReference type="Proteomes" id="UP001165460">
    <property type="component" value="Unassembled WGS sequence"/>
</dbReference>
<reference evidence="1" key="1">
    <citation type="submission" date="2022-03" db="EMBL/GenBank/DDBJ databases">
        <authorList>
            <person name="Woo C.Y."/>
        </authorList>
    </citation>
    <scope>NUCLEOTIDE SEQUENCE</scope>
    <source>
        <strain evidence="1">CYS-01</strain>
    </source>
</reference>
<keyword evidence="2" id="KW-1185">Reference proteome</keyword>
<organism evidence="1 2">
    <name type="scientific">Pedobacter montanisoli</name>
    <dbReference type="NCBI Taxonomy" id="2923277"/>
    <lineage>
        <taxon>Bacteria</taxon>
        <taxon>Pseudomonadati</taxon>
        <taxon>Bacteroidota</taxon>
        <taxon>Sphingobacteriia</taxon>
        <taxon>Sphingobacteriales</taxon>
        <taxon>Sphingobacteriaceae</taxon>
        <taxon>Pedobacter</taxon>
    </lineage>
</organism>
<proteinExistence type="predicted"/>
<evidence type="ECO:0008006" key="3">
    <source>
        <dbReference type="Google" id="ProtNLM"/>
    </source>
</evidence>
<name>A0ABS9ZVP5_9SPHI</name>
<gene>
    <name evidence="1" type="ORF">MMF97_06635</name>
</gene>
<evidence type="ECO:0000313" key="1">
    <source>
        <dbReference type="EMBL" id="MCJ0742379.1"/>
    </source>
</evidence>
<dbReference type="RefSeq" id="WP_243360776.1">
    <property type="nucleotide sequence ID" value="NZ_JALGBH010000001.1"/>
</dbReference>
<protein>
    <recommendedName>
        <fullName evidence="3">SAM-dependent methyltransferase</fullName>
    </recommendedName>
</protein>
<comment type="caution">
    <text evidence="1">The sequence shown here is derived from an EMBL/GenBank/DDBJ whole genome shotgun (WGS) entry which is preliminary data.</text>
</comment>